<name>A0ABR9HN80_9ACTN</name>
<feature type="region of interest" description="Disordered" evidence="1">
    <location>
        <begin position="30"/>
        <end position="61"/>
    </location>
</feature>
<keyword evidence="2" id="KW-0472">Membrane</keyword>
<gene>
    <name evidence="3" type="ORF">H4W79_004653</name>
</gene>
<dbReference type="EMBL" id="JADBDY010000001">
    <property type="protein sequence ID" value="MBE1460439.1"/>
    <property type="molecule type" value="Genomic_DNA"/>
</dbReference>
<keyword evidence="2" id="KW-0812">Transmembrane</keyword>
<evidence type="ECO:0000313" key="4">
    <source>
        <dbReference type="Proteomes" id="UP000598217"/>
    </source>
</evidence>
<evidence type="ECO:0000256" key="1">
    <source>
        <dbReference type="SAM" id="MobiDB-lite"/>
    </source>
</evidence>
<keyword evidence="2" id="KW-1133">Transmembrane helix</keyword>
<feature type="compositionally biased region" description="Basic and acidic residues" evidence="1">
    <location>
        <begin position="50"/>
        <end position="61"/>
    </location>
</feature>
<sequence>MGVATKLGLYAVGLVVVFAAAFGAGSLAGPVLPEWPEGHSEGTELPAEGEQDHDGGDSAEH</sequence>
<dbReference type="RefSeq" id="WP_191267404.1">
    <property type="nucleotide sequence ID" value="NZ_BMXJ01000001.1"/>
</dbReference>
<protein>
    <submittedName>
        <fullName evidence="3">Uncharacterized protein</fullName>
    </submittedName>
</protein>
<proteinExistence type="predicted"/>
<organism evidence="3 4">
    <name type="scientific">Nocardiopsis terrae</name>
    <dbReference type="NCBI Taxonomy" id="372655"/>
    <lineage>
        <taxon>Bacteria</taxon>
        <taxon>Bacillati</taxon>
        <taxon>Actinomycetota</taxon>
        <taxon>Actinomycetes</taxon>
        <taxon>Streptosporangiales</taxon>
        <taxon>Nocardiopsidaceae</taxon>
        <taxon>Nocardiopsis</taxon>
    </lineage>
</organism>
<dbReference type="Proteomes" id="UP000598217">
    <property type="component" value="Unassembled WGS sequence"/>
</dbReference>
<reference evidence="3 4" key="1">
    <citation type="submission" date="2020-10" db="EMBL/GenBank/DDBJ databases">
        <title>Sequencing the genomes of 1000 actinobacteria strains.</title>
        <authorList>
            <person name="Klenk H.-P."/>
        </authorList>
    </citation>
    <scope>NUCLEOTIDE SEQUENCE [LARGE SCALE GENOMIC DNA]</scope>
    <source>
        <strain evidence="3 4">DSM 45157</strain>
    </source>
</reference>
<accession>A0ABR9HN80</accession>
<evidence type="ECO:0000313" key="3">
    <source>
        <dbReference type="EMBL" id="MBE1460439.1"/>
    </source>
</evidence>
<keyword evidence="4" id="KW-1185">Reference proteome</keyword>
<evidence type="ECO:0000256" key="2">
    <source>
        <dbReference type="SAM" id="Phobius"/>
    </source>
</evidence>
<feature type="transmembrane region" description="Helical" evidence="2">
    <location>
        <begin position="7"/>
        <end position="28"/>
    </location>
</feature>
<comment type="caution">
    <text evidence="3">The sequence shown here is derived from an EMBL/GenBank/DDBJ whole genome shotgun (WGS) entry which is preliminary data.</text>
</comment>